<feature type="domain" description="DUF7511" evidence="1">
    <location>
        <begin position="15"/>
        <end position="59"/>
    </location>
</feature>
<evidence type="ECO:0000313" key="2">
    <source>
        <dbReference type="EMBL" id="SDF27064.1"/>
    </source>
</evidence>
<dbReference type="InterPro" id="IPR055933">
    <property type="entry name" value="DUF7511"/>
</dbReference>
<sequence>MRSTKDRSGREARIKATFARYEDRPDECTLHPVHPDEERRTTEWMTAKRGAYVALGMWR</sequence>
<accession>A0A1G7JQI8</accession>
<dbReference type="Pfam" id="PF24351">
    <property type="entry name" value="DUF7511"/>
    <property type="match status" value="1"/>
</dbReference>
<dbReference type="EMBL" id="FNBO01000003">
    <property type="protein sequence ID" value="SDF27064.1"/>
    <property type="molecule type" value="Genomic_DNA"/>
</dbReference>
<evidence type="ECO:0000259" key="1">
    <source>
        <dbReference type="Pfam" id="PF24351"/>
    </source>
</evidence>
<keyword evidence="3" id="KW-1185">Reference proteome</keyword>
<evidence type="ECO:0000313" key="3">
    <source>
        <dbReference type="Proteomes" id="UP000324020"/>
    </source>
</evidence>
<gene>
    <name evidence="2" type="ORF">SAMN04488067_10349</name>
</gene>
<name>A0A1G7JQI8_9EURY</name>
<reference evidence="2 3" key="1">
    <citation type="submission" date="2016-10" db="EMBL/GenBank/DDBJ databases">
        <authorList>
            <person name="Varghese N."/>
            <person name="Submissions S."/>
        </authorList>
    </citation>
    <scope>NUCLEOTIDE SEQUENCE [LARGE SCALE GENOMIC DNA]</scope>
    <source>
        <strain evidence="2 3">CGMCC 1.3527</strain>
    </source>
</reference>
<protein>
    <recommendedName>
        <fullName evidence="1">DUF7511 domain-containing protein</fullName>
    </recommendedName>
</protein>
<dbReference type="OrthoDB" id="186853at2157"/>
<dbReference type="AlphaFoldDB" id="A0A1G7JQI8"/>
<organism evidence="2 3">
    <name type="scientific">Halorubrum xinjiangense</name>
    <dbReference type="NCBI Taxonomy" id="261291"/>
    <lineage>
        <taxon>Archaea</taxon>
        <taxon>Methanobacteriati</taxon>
        <taxon>Methanobacteriota</taxon>
        <taxon>Stenosarchaea group</taxon>
        <taxon>Halobacteria</taxon>
        <taxon>Halobacteriales</taxon>
        <taxon>Haloferacaceae</taxon>
        <taxon>Halorubrum</taxon>
    </lineage>
</organism>
<dbReference type="Proteomes" id="UP000324020">
    <property type="component" value="Unassembled WGS sequence"/>
</dbReference>
<dbReference type="RefSeq" id="WP_149797924.1">
    <property type="nucleotide sequence ID" value="NZ_FNBO01000003.1"/>
</dbReference>
<proteinExistence type="predicted"/>